<dbReference type="InterPro" id="IPR011050">
    <property type="entry name" value="Pectin_lyase_fold/virulence"/>
</dbReference>
<dbReference type="PANTHER" id="PTHR12338">
    <property type="entry name" value="AUTOTRANSPORTER"/>
    <property type="match status" value="1"/>
</dbReference>
<dbReference type="KEGG" id="erwi:GN242_15555"/>
<dbReference type="Gene3D" id="2.160.20.10">
    <property type="entry name" value="Single-stranded right-handed beta-helix, Pectin lyase-like"/>
    <property type="match status" value="1"/>
</dbReference>
<dbReference type="SUPFAM" id="SSF51126">
    <property type="entry name" value="Pectin lyase-like"/>
    <property type="match status" value="1"/>
</dbReference>
<dbReference type="InterPro" id="IPR050909">
    <property type="entry name" value="Bact_Autotransporter_VF"/>
</dbReference>
<protein>
    <submittedName>
        <fullName evidence="3">Filamentous hemagglutinin N-terminal domain-containing protein</fullName>
    </submittedName>
</protein>
<feature type="domain" description="Filamentous haemagglutinin FhaB/tRNA nuclease CdiA-like TPS" evidence="2">
    <location>
        <begin position="37"/>
        <end position="148"/>
    </location>
</feature>
<sequence length="830" mass="87883">MKHHYKNPQKRTYVMKMRKISLNPMALAIAIAFTSTAHAAGTGTIVSGNGSISQNQNHTVVKQNTNKMVINWDNMDVGQKEILQFVQPDKRSAVLNRINSLDPTQIDGALTANGQVYIVNPNGVLINKGSTVNVGSLIASSLDIKDSDFIKGNLTFSGGGEGTVSNQGVILSQSEVALIGAGEVNNHGEITTNLGGAVLVAGDDITLSFMGFGLINVKINKGSLRALVNNGGIIRTPGGQIALTAWATDTLTRSVINNTGTLEANQVVMRTDGVYLENNDKDITIAGTVTGTRIFASGGNVNIKDNALIKGRLNTNIAANNQDGYVEFGKSTVETASLSINADNVLAKAEGQKPDFTRTKRVDITTNSNDLVIGDGIAKTSGDLIAGKSIINESLVNSISKSDAVLTVRNNAKNVELGNTNVNYGKLAVHNWSQDNNINIKDSVKGHSLELRGLNLIQSKGADVNMDDVFSASIINNTNLNGNINANNEVKITGSQGNIIQSAGSKVNSSSVDYSAKNIRLDGDTSSYHLDINADKFTQGEKSSLSASNANFHGGDYDLSSGETDLAKIKMWNAKSLNLKTNSYTNLSDSTLSSDLKVVSTADVGLLNVNAGGSAHIEADNIIAFAPSYGKTSALTSDKDIALKAKNNIEIQDVKASKDVSVKAGGDITLDMLSGSNIDVASIGTTSLKSVYSDNALNVVAKKDINMSGYVYSGSDMNMSANNIYNKLVPNLIESHGNITLNAENSISVNNLIANSDYSWMGKHSNISMTAKNISTNDIMTEGDIKLNAEQNINAQALRFASNIDLHAGKKVKTGVIQSWGNISISEGKK</sequence>
<feature type="signal peptide" evidence="1">
    <location>
        <begin position="1"/>
        <end position="39"/>
    </location>
</feature>
<dbReference type="InterPro" id="IPR012334">
    <property type="entry name" value="Pectin_lyas_fold"/>
</dbReference>
<organism evidence="3 4">
    <name type="scientific">Erwinia sorbitola</name>
    <dbReference type="NCBI Taxonomy" id="2681984"/>
    <lineage>
        <taxon>Bacteria</taxon>
        <taxon>Pseudomonadati</taxon>
        <taxon>Pseudomonadota</taxon>
        <taxon>Gammaproteobacteria</taxon>
        <taxon>Enterobacterales</taxon>
        <taxon>Erwiniaceae</taxon>
        <taxon>Erwinia</taxon>
    </lineage>
</organism>
<reference evidence="3 4" key="1">
    <citation type="submission" date="2019-12" db="EMBL/GenBank/DDBJ databases">
        <title>Erwinia sp. nov., isolated from droppings of birds in the Qinghai-Tiebt plateau of China.</title>
        <authorList>
            <person name="Ge Y."/>
        </authorList>
    </citation>
    <scope>NUCLEOTIDE SEQUENCE [LARGE SCALE GENOMIC DNA]</scope>
    <source>
        <strain evidence="3 4">J780</strain>
    </source>
</reference>
<gene>
    <name evidence="3" type="ORF">GN242_15555</name>
</gene>
<evidence type="ECO:0000313" key="4">
    <source>
        <dbReference type="Proteomes" id="UP000424752"/>
    </source>
</evidence>
<evidence type="ECO:0000259" key="2">
    <source>
        <dbReference type="SMART" id="SM00912"/>
    </source>
</evidence>
<keyword evidence="1" id="KW-0732">Signal</keyword>
<dbReference type="EMBL" id="CP046509">
    <property type="protein sequence ID" value="QGU88546.1"/>
    <property type="molecule type" value="Genomic_DNA"/>
</dbReference>
<dbReference type="AlphaFoldDB" id="A0A6I6EQN4"/>
<proteinExistence type="predicted"/>
<evidence type="ECO:0000313" key="3">
    <source>
        <dbReference type="EMBL" id="QGU88546.1"/>
    </source>
</evidence>
<dbReference type="Pfam" id="PF05860">
    <property type="entry name" value="TPS"/>
    <property type="match status" value="1"/>
</dbReference>
<dbReference type="InterPro" id="IPR008638">
    <property type="entry name" value="FhaB/CdiA-like_TPS"/>
</dbReference>
<accession>A0A6I6EQN4</accession>
<name>A0A6I6EQN4_9GAMM</name>
<feature type="chain" id="PRO_5026031686" evidence="1">
    <location>
        <begin position="40"/>
        <end position="830"/>
    </location>
</feature>
<dbReference type="NCBIfam" id="TIGR01901">
    <property type="entry name" value="adhes_NPXG"/>
    <property type="match status" value="1"/>
</dbReference>
<dbReference type="SMART" id="SM00912">
    <property type="entry name" value="Haemagg_act"/>
    <property type="match status" value="1"/>
</dbReference>
<evidence type="ECO:0000256" key="1">
    <source>
        <dbReference type="SAM" id="SignalP"/>
    </source>
</evidence>
<dbReference type="Proteomes" id="UP000424752">
    <property type="component" value="Chromosome"/>
</dbReference>
<dbReference type="PANTHER" id="PTHR12338:SF5">
    <property type="entry name" value="ANTIGEN 43-RELATED"/>
    <property type="match status" value="1"/>
</dbReference>